<feature type="compositionally biased region" description="Pro residues" evidence="1">
    <location>
        <begin position="58"/>
        <end position="72"/>
    </location>
</feature>
<protein>
    <recommendedName>
        <fullName evidence="5">Periplasmic heavy metal sensor</fullName>
    </recommendedName>
</protein>
<accession>A0A290MV64</accession>
<evidence type="ECO:0000256" key="2">
    <source>
        <dbReference type="SAM" id="Phobius"/>
    </source>
</evidence>
<reference evidence="4" key="1">
    <citation type="submission" date="2017-09" db="EMBL/GenBank/DDBJ databases">
        <title>Genome evolution observed in wild isolates of Caulobacter crescentus.</title>
        <authorList>
            <person name="Ely B."/>
            <person name="Wilson K."/>
            <person name="Scott D."/>
        </authorList>
    </citation>
    <scope>NUCLEOTIDE SEQUENCE [LARGE SCALE GENOMIC DNA]</scope>
    <source>
        <strain evidence="4">CB13b1a</strain>
    </source>
</reference>
<keyword evidence="2" id="KW-0472">Membrane</keyword>
<organism evidence="3 4">
    <name type="scientific">Caulobacter vibrioides</name>
    <name type="common">Caulobacter crescentus</name>
    <dbReference type="NCBI Taxonomy" id="155892"/>
    <lineage>
        <taxon>Bacteria</taxon>
        <taxon>Pseudomonadati</taxon>
        <taxon>Pseudomonadota</taxon>
        <taxon>Alphaproteobacteria</taxon>
        <taxon>Caulobacterales</taxon>
        <taxon>Caulobacteraceae</taxon>
        <taxon>Caulobacter</taxon>
    </lineage>
</organism>
<gene>
    <name evidence="3" type="ORF">CA606_01510</name>
</gene>
<evidence type="ECO:0000313" key="3">
    <source>
        <dbReference type="EMBL" id="ATC31128.1"/>
    </source>
</evidence>
<dbReference type="Proteomes" id="UP000217311">
    <property type="component" value="Chromosome"/>
</dbReference>
<evidence type="ECO:0000256" key="1">
    <source>
        <dbReference type="SAM" id="MobiDB-lite"/>
    </source>
</evidence>
<evidence type="ECO:0000313" key="4">
    <source>
        <dbReference type="Proteomes" id="UP000217311"/>
    </source>
</evidence>
<feature type="compositionally biased region" description="Low complexity" evidence="1">
    <location>
        <begin position="73"/>
        <end position="85"/>
    </location>
</feature>
<keyword evidence="2" id="KW-0812">Transmembrane</keyword>
<name>A0A290MV64_CAUVI</name>
<feature type="transmembrane region" description="Helical" evidence="2">
    <location>
        <begin position="7"/>
        <end position="31"/>
    </location>
</feature>
<sequence length="221" mass="22886">MSLSRPLLIGLIASATLNVFLIGGVAGVAFVRLTNPRVVAPEPSESDRTPLAPAPVAANPPAPIAAAAPPPAKSATDPSASQPRAKPAPQPASAAPPPGERLARPPLWTAGEQLSPQSRAALRQTLRAVNQKNQPITRQARAERRSALQALSTPGADPAEVARRLANARALDQEARANVESALAAFAATLSPTERAALAEGLRQVYAAPAQEEGGGRFRRQ</sequence>
<feature type="region of interest" description="Disordered" evidence="1">
    <location>
        <begin position="127"/>
        <end position="157"/>
    </location>
</feature>
<keyword evidence="2" id="KW-1133">Transmembrane helix</keyword>
<feature type="compositionally biased region" description="Pro residues" evidence="1">
    <location>
        <begin position="86"/>
        <end position="99"/>
    </location>
</feature>
<feature type="compositionally biased region" description="Polar residues" evidence="1">
    <location>
        <begin position="127"/>
        <end position="137"/>
    </location>
</feature>
<dbReference type="Pfam" id="PF13801">
    <property type="entry name" value="Metal_resist"/>
    <property type="match status" value="1"/>
</dbReference>
<proteinExistence type="predicted"/>
<feature type="region of interest" description="Disordered" evidence="1">
    <location>
        <begin position="40"/>
        <end position="105"/>
    </location>
</feature>
<dbReference type="EMBL" id="CP023315">
    <property type="protein sequence ID" value="ATC31128.1"/>
    <property type="molecule type" value="Genomic_DNA"/>
</dbReference>
<dbReference type="AlphaFoldDB" id="A0A290MV64"/>
<dbReference type="InterPro" id="IPR025961">
    <property type="entry name" value="Metal_resist"/>
</dbReference>
<dbReference type="RefSeq" id="WP_096050594.1">
    <property type="nucleotide sequence ID" value="NZ_CP023315.3"/>
</dbReference>
<evidence type="ECO:0008006" key="5">
    <source>
        <dbReference type="Google" id="ProtNLM"/>
    </source>
</evidence>